<dbReference type="PANTHER" id="PTHR24366">
    <property type="entry name" value="IG(IMMUNOGLOBULIN) AND LRR(LEUCINE RICH REPEAT) DOMAINS"/>
    <property type="match status" value="1"/>
</dbReference>
<dbReference type="InterPro" id="IPR001611">
    <property type="entry name" value="Leu-rich_rpt"/>
</dbReference>
<dbReference type="RefSeq" id="XP_030754191.1">
    <property type="nucleotide sequence ID" value="XM_030898331.1"/>
</dbReference>
<dbReference type="SMART" id="SM00369">
    <property type="entry name" value="LRR_TYP"/>
    <property type="match status" value="7"/>
</dbReference>
<sequence>MNNQLWFVRALLTIALFTELSNATCTSSVAITTCSWDSLKEHKPLRLDNYKQYLSISKGNLELIPSDSFKFLPQLAILQVKYNKVRKLDDDSFKGLNALQELNLYDNRLTLISSKVFKTLPLLEKLDLGMNKISNIEDGAFDSLSKLKHLNLGFNNLKVIPKTINSLINLQILNLNNNQISSLKANTFTSLKKLETLQLNDNNIQSIERNFFKHFNSLSKLDLSSNYLANLDVEDLKEGAVKLSAIKLSINSFKCDVLSQIVSKFKRYNIEVTRGVSKSKNNIEGITCIAK</sequence>
<keyword evidence="2" id="KW-0677">Repeat</keyword>
<evidence type="ECO:0000256" key="3">
    <source>
        <dbReference type="SAM" id="SignalP"/>
    </source>
</evidence>
<accession>A0A6J2XT45</accession>
<organism evidence="4 5">
    <name type="scientific">Sitophilus oryzae</name>
    <name type="common">Rice weevil</name>
    <name type="synonym">Curculio oryzae</name>
    <dbReference type="NCBI Taxonomy" id="7048"/>
    <lineage>
        <taxon>Eukaryota</taxon>
        <taxon>Metazoa</taxon>
        <taxon>Ecdysozoa</taxon>
        <taxon>Arthropoda</taxon>
        <taxon>Hexapoda</taxon>
        <taxon>Insecta</taxon>
        <taxon>Pterygota</taxon>
        <taxon>Neoptera</taxon>
        <taxon>Endopterygota</taxon>
        <taxon>Coleoptera</taxon>
        <taxon>Polyphaga</taxon>
        <taxon>Cucujiformia</taxon>
        <taxon>Curculionidae</taxon>
        <taxon>Dryophthorinae</taxon>
        <taxon>Sitophilus</taxon>
    </lineage>
</organism>
<dbReference type="GeneID" id="115880985"/>
<evidence type="ECO:0000256" key="2">
    <source>
        <dbReference type="ARBA" id="ARBA00022737"/>
    </source>
</evidence>
<proteinExistence type="predicted"/>
<dbReference type="Pfam" id="PF13855">
    <property type="entry name" value="LRR_8"/>
    <property type="match status" value="2"/>
</dbReference>
<evidence type="ECO:0000313" key="6">
    <source>
        <dbReference type="RefSeq" id="XP_030754192.1"/>
    </source>
</evidence>
<protein>
    <submittedName>
        <fullName evidence="5 6">Leucine-rich repeat-containing protein 4B-like</fullName>
    </submittedName>
</protein>
<reference evidence="5 6" key="1">
    <citation type="submission" date="2025-04" db="UniProtKB">
        <authorList>
            <consortium name="RefSeq"/>
        </authorList>
    </citation>
    <scope>IDENTIFICATION</scope>
    <source>
        <tissue evidence="5 6">Gonads</tissue>
    </source>
</reference>
<dbReference type="PROSITE" id="PS51450">
    <property type="entry name" value="LRR"/>
    <property type="match status" value="4"/>
</dbReference>
<dbReference type="InterPro" id="IPR003591">
    <property type="entry name" value="Leu-rich_rpt_typical-subtyp"/>
</dbReference>
<keyword evidence="1" id="KW-0433">Leucine-rich repeat</keyword>
<evidence type="ECO:0000313" key="4">
    <source>
        <dbReference type="Proteomes" id="UP000504635"/>
    </source>
</evidence>
<keyword evidence="3" id="KW-0732">Signal</keyword>
<name>A0A6J2XT45_SITOR</name>
<feature type="signal peptide" evidence="3">
    <location>
        <begin position="1"/>
        <end position="23"/>
    </location>
</feature>
<dbReference type="PANTHER" id="PTHR24366:SF170">
    <property type="entry name" value="RE50361P"/>
    <property type="match status" value="1"/>
</dbReference>
<dbReference type="KEGG" id="soy:115880985"/>
<keyword evidence="4" id="KW-1185">Reference proteome</keyword>
<dbReference type="RefSeq" id="XP_030754192.1">
    <property type="nucleotide sequence ID" value="XM_030898332.1"/>
</dbReference>
<dbReference type="InterPro" id="IPR032675">
    <property type="entry name" value="LRR_dom_sf"/>
</dbReference>
<evidence type="ECO:0000313" key="5">
    <source>
        <dbReference type="RefSeq" id="XP_030754191.1"/>
    </source>
</evidence>
<feature type="chain" id="PRO_5044642866" evidence="3">
    <location>
        <begin position="24"/>
        <end position="291"/>
    </location>
</feature>
<gene>
    <name evidence="5 6" type="primary">LOC115880985</name>
</gene>
<dbReference type="Gene3D" id="3.80.10.10">
    <property type="entry name" value="Ribonuclease Inhibitor"/>
    <property type="match status" value="2"/>
</dbReference>
<dbReference type="SUPFAM" id="SSF52058">
    <property type="entry name" value="L domain-like"/>
    <property type="match status" value="1"/>
</dbReference>
<evidence type="ECO:0000256" key="1">
    <source>
        <dbReference type="ARBA" id="ARBA00022614"/>
    </source>
</evidence>
<dbReference type="AlphaFoldDB" id="A0A6J2XT45"/>
<dbReference type="Proteomes" id="UP000504635">
    <property type="component" value="Unplaced"/>
</dbReference>
<dbReference type="OrthoDB" id="8023798at2759"/>